<dbReference type="GO" id="GO:0008270">
    <property type="term" value="F:zinc ion binding"/>
    <property type="evidence" value="ECO:0007669"/>
    <property type="project" value="UniProtKB-KW"/>
</dbReference>
<evidence type="ECO:0000256" key="1">
    <source>
        <dbReference type="PROSITE-ProRule" id="PRU00175"/>
    </source>
</evidence>
<feature type="region of interest" description="Disordered" evidence="2">
    <location>
        <begin position="171"/>
        <end position="195"/>
    </location>
</feature>
<keyword evidence="1" id="KW-0863">Zinc-finger</keyword>
<feature type="region of interest" description="Disordered" evidence="2">
    <location>
        <begin position="1"/>
        <end position="33"/>
    </location>
</feature>
<dbReference type="EMBL" id="GGEC01027527">
    <property type="protein sequence ID" value="MBX08011.1"/>
    <property type="molecule type" value="Transcribed_RNA"/>
</dbReference>
<dbReference type="GO" id="GO:0030014">
    <property type="term" value="C:CCR4-NOT complex"/>
    <property type="evidence" value="ECO:0007669"/>
    <property type="project" value="InterPro"/>
</dbReference>
<dbReference type="InterPro" id="IPR001841">
    <property type="entry name" value="Znf_RING"/>
</dbReference>
<name>A0A2P2KQL4_RHIMU</name>
<dbReference type="GO" id="GO:0004842">
    <property type="term" value="F:ubiquitin-protein transferase activity"/>
    <property type="evidence" value="ECO:0007669"/>
    <property type="project" value="InterPro"/>
</dbReference>
<dbReference type="InterPro" id="IPR013083">
    <property type="entry name" value="Znf_RING/FYVE/PHD"/>
</dbReference>
<dbReference type="PANTHER" id="PTHR12603">
    <property type="entry name" value="CCR4-NOT TRANSCRIPTION COMPLEX RELATED"/>
    <property type="match status" value="1"/>
</dbReference>
<dbReference type="FunFam" id="3.30.40.10:FF:000383">
    <property type="entry name" value="RING/U-box superfamily protein"/>
    <property type="match status" value="1"/>
</dbReference>
<evidence type="ECO:0000259" key="3">
    <source>
        <dbReference type="PROSITE" id="PS50089"/>
    </source>
</evidence>
<organism evidence="4">
    <name type="scientific">Rhizophora mucronata</name>
    <name type="common">Asiatic mangrove</name>
    <dbReference type="NCBI Taxonomy" id="61149"/>
    <lineage>
        <taxon>Eukaryota</taxon>
        <taxon>Viridiplantae</taxon>
        <taxon>Streptophyta</taxon>
        <taxon>Embryophyta</taxon>
        <taxon>Tracheophyta</taxon>
        <taxon>Spermatophyta</taxon>
        <taxon>Magnoliopsida</taxon>
        <taxon>eudicotyledons</taxon>
        <taxon>Gunneridae</taxon>
        <taxon>Pentapetalae</taxon>
        <taxon>rosids</taxon>
        <taxon>fabids</taxon>
        <taxon>Malpighiales</taxon>
        <taxon>Rhizophoraceae</taxon>
        <taxon>Rhizophora</taxon>
    </lineage>
</organism>
<dbReference type="GO" id="GO:0016567">
    <property type="term" value="P:protein ubiquitination"/>
    <property type="evidence" value="ECO:0007669"/>
    <property type="project" value="TreeGrafter"/>
</dbReference>
<reference evidence="4" key="1">
    <citation type="submission" date="2018-02" db="EMBL/GenBank/DDBJ databases">
        <title>Rhizophora mucronata_Transcriptome.</title>
        <authorList>
            <person name="Meera S.P."/>
            <person name="Sreeshan A."/>
            <person name="Augustine A."/>
        </authorList>
    </citation>
    <scope>NUCLEOTIDE SEQUENCE</scope>
    <source>
        <tissue evidence="4">Leaf</tissue>
    </source>
</reference>
<dbReference type="AlphaFoldDB" id="A0A2P2KQL4"/>
<protein>
    <recommendedName>
        <fullName evidence="3">RING-type domain-containing protein</fullName>
    </recommendedName>
</protein>
<feature type="domain" description="RING-type" evidence="3">
    <location>
        <begin position="280"/>
        <end position="322"/>
    </location>
</feature>
<dbReference type="PROSITE" id="PS50089">
    <property type="entry name" value="ZF_RING_2"/>
    <property type="match status" value="1"/>
</dbReference>
<dbReference type="InterPro" id="IPR039515">
    <property type="entry name" value="NOT4_mRING-HC-C4C4"/>
</dbReference>
<dbReference type="SUPFAM" id="SSF57850">
    <property type="entry name" value="RING/U-box"/>
    <property type="match status" value="1"/>
</dbReference>
<feature type="compositionally biased region" description="Basic residues" evidence="2">
    <location>
        <begin position="20"/>
        <end position="33"/>
    </location>
</feature>
<dbReference type="Gene3D" id="3.30.40.10">
    <property type="entry name" value="Zinc/RING finger domain, C3HC4 (zinc finger)"/>
    <property type="match status" value="1"/>
</dbReference>
<dbReference type="InterPro" id="IPR039780">
    <property type="entry name" value="Mot2"/>
</dbReference>
<feature type="region of interest" description="Disordered" evidence="2">
    <location>
        <begin position="45"/>
        <end position="155"/>
    </location>
</feature>
<dbReference type="CDD" id="cd16618">
    <property type="entry name" value="mRING-HC-C4C4_CNOT4"/>
    <property type="match status" value="1"/>
</dbReference>
<keyword evidence="1" id="KW-0479">Metal-binding</keyword>
<dbReference type="Pfam" id="PF14570">
    <property type="entry name" value="zf-RING_4"/>
    <property type="match status" value="1"/>
</dbReference>
<feature type="compositionally biased region" description="Basic and acidic residues" evidence="2">
    <location>
        <begin position="173"/>
        <end position="184"/>
    </location>
</feature>
<feature type="compositionally biased region" description="Polar residues" evidence="2">
    <location>
        <begin position="1"/>
        <end position="10"/>
    </location>
</feature>
<evidence type="ECO:0000313" key="4">
    <source>
        <dbReference type="EMBL" id="MBX08011.1"/>
    </source>
</evidence>
<accession>A0A2P2KQL4</accession>
<dbReference type="PANTHER" id="PTHR12603:SF0">
    <property type="entry name" value="CCR4-NOT TRANSCRIPTION COMPLEX SUBUNIT 4"/>
    <property type="match status" value="1"/>
</dbReference>
<proteinExistence type="predicted"/>
<keyword evidence="1" id="KW-0862">Zinc</keyword>
<sequence length="355" mass="38745">MVSDSITPSASVPCVPKDLGKKKRTNRSAKLKQCKLDARREQWLSQGTVKKTGCKEELNGSHASPLPPCKNVRKNSLGNLEMRQRTREEDNENQNRSMRHDFDLDSPSNSPTSSSVVGGTDAGTSFSGSSSRSSSSSSSGGCCSGSITEEEEVGDDNCLEDWEAVADALAADDENKQENRKDSPCLESESSPQLQPMVQVDSSLSNLAASSFEDVKECPRAVPPRLTPGNNRAWRPDDEFRPHCLPNLSKQRSLPNADRKYGPGGLSWACASAVNVPSSCPICYEDLDITDTSFLPCLCGFRLCLFCHKRILEEDGRCPGCRKPYEHNTLKAEASVHGGSLTFRLARSCSMIMRS</sequence>
<feature type="compositionally biased region" description="Low complexity" evidence="2">
    <location>
        <begin position="105"/>
        <end position="146"/>
    </location>
</feature>
<evidence type="ECO:0000256" key="2">
    <source>
        <dbReference type="SAM" id="MobiDB-lite"/>
    </source>
</evidence>